<comment type="caution">
    <text evidence="3">The sequence shown here is derived from an EMBL/GenBank/DDBJ whole genome shotgun (WGS) entry which is preliminary data.</text>
</comment>
<keyword evidence="1" id="KW-0732">Signal</keyword>
<dbReference type="Pfam" id="PF03413">
    <property type="entry name" value="PepSY"/>
    <property type="match status" value="1"/>
</dbReference>
<feature type="chain" id="PRO_5045092028" evidence="1">
    <location>
        <begin position="27"/>
        <end position="98"/>
    </location>
</feature>
<accession>A0ABT2FFN0</accession>
<reference evidence="4" key="2">
    <citation type="submission" date="2023-07" db="EMBL/GenBank/DDBJ databases">
        <title>Shewanella mangrovi sp. nov., an acetaldehyde- degrading bacterium isolated from mangrove sediment.</title>
        <authorList>
            <person name="Liu Y."/>
        </authorList>
    </citation>
    <scope>NUCLEOTIDE SEQUENCE [LARGE SCALE GENOMIC DNA]</scope>
    <source>
        <strain evidence="4">C32</strain>
    </source>
</reference>
<evidence type="ECO:0000313" key="3">
    <source>
        <dbReference type="EMBL" id="MCS4555100.1"/>
    </source>
</evidence>
<feature type="domain" description="PepSY" evidence="2">
    <location>
        <begin position="50"/>
        <end position="97"/>
    </location>
</feature>
<evidence type="ECO:0000313" key="4">
    <source>
        <dbReference type="Proteomes" id="UP001201549"/>
    </source>
</evidence>
<gene>
    <name evidence="3" type="ORF">L9G74_01485</name>
</gene>
<reference evidence="3 4" key="1">
    <citation type="submission" date="2022-02" db="EMBL/GenBank/DDBJ databases">
        <authorList>
            <person name="Zhuang L."/>
        </authorList>
    </citation>
    <scope>NUCLEOTIDE SEQUENCE [LARGE SCALE GENOMIC DNA]</scope>
    <source>
        <strain evidence="3 4">C32</strain>
    </source>
</reference>
<dbReference type="EMBL" id="JAKOGG010000001">
    <property type="protein sequence ID" value="MCS4555100.1"/>
    <property type="molecule type" value="Genomic_DNA"/>
</dbReference>
<dbReference type="Proteomes" id="UP001201549">
    <property type="component" value="Unassembled WGS sequence"/>
</dbReference>
<sequence length="98" mass="11023">MAQRFRKSRYYLLSMLILLVFGMSPAAPSLAKNQHGDKEQQAQLRVRSGNEAAQIAQRQFGGKVLKVQKRNNNYVVKLVTNDGRIMYVNINAVTGAIE</sequence>
<organism evidence="3 4">
    <name type="scientific">Shewanella electrica</name>
    <dbReference type="NCBI Taxonomy" id="515560"/>
    <lineage>
        <taxon>Bacteria</taxon>
        <taxon>Pseudomonadati</taxon>
        <taxon>Pseudomonadota</taxon>
        <taxon>Gammaproteobacteria</taxon>
        <taxon>Alteromonadales</taxon>
        <taxon>Shewanellaceae</taxon>
        <taxon>Shewanella</taxon>
    </lineage>
</organism>
<proteinExistence type="predicted"/>
<feature type="signal peptide" evidence="1">
    <location>
        <begin position="1"/>
        <end position="26"/>
    </location>
</feature>
<dbReference type="InterPro" id="IPR025711">
    <property type="entry name" value="PepSY"/>
</dbReference>
<evidence type="ECO:0000256" key="1">
    <source>
        <dbReference type="SAM" id="SignalP"/>
    </source>
</evidence>
<name>A0ABT2FFN0_9GAMM</name>
<keyword evidence="4" id="KW-1185">Reference proteome</keyword>
<protein>
    <submittedName>
        <fullName evidence="3">PepSY domain-containing protein</fullName>
    </submittedName>
</protein>
<dbReference type="RefSeq" id="WP_238894502.1">
    <property type="nucleotide sequence ID" value="NZ_JAKOGG010000001.1"/>
</dbReference>
<evidence type="ECO:0000259" key="2">
    <source>
        <dbReference type="Pfam" id="PF03413"/>
    </source>
</evidence>